<dbReference type="Proteomes" id="UP000756921">
    <property type="component" value="Unassembled WGS sequence"/>
</dbReference>
<sequence length="270" mass="28983">MSKHNSRESSSSPGGTPYERALQNTRKANNNDAEILEVTNPGRAVGQPVEVGASVEVPTQASRIAPVPSSSNNLTSGPINTWVVEGESSEHLNHTLLTDRHTSLLGSCTHRASLFAAAIQRFEMCLQFFASACASAHPNGTGDVVATLCSAKYMADELFAPRRDYTVAVTMLRHFVAGLLQRLAPGCEARDRCTSAFNELSIAFEEAENAIRDTIGGLSQGEADRSARERLGVYMGAFKRRGKMLGKQQGKLSELARECLAEIADEGIAG</sequence>
<dbReference type="AlphaFoldDB" id="A0A9P6KQE8"/>
<dbReference type="OrthoDB" id="3787249at2759"/>
<gene>
    <name evidence="2" type="ORF">PMIN01_06472</name>
</gene>
<evidence type="ECO:0000313" key="3">
    <source>
        <dbReference type="Proteomes" id="UP000756921"/>
    </source>
</evidence>
<comment type="caution">
    <text evidence="2">The sequence shown here is derived from an EMBL/GenBank/DDBJ whole genome shotgun (WGS) entry which is preliminary data.</text>
</comment>
<accession>A0A9P6KQE8</accession>
<proteinExistence type="predicted"/>
<dbReference type="EMBL" id="WJXW01000006">
    <property type="protein sequence ID" value="KAF9735067.1"/>
    <property type="molecule type" value="Genomic_DNA"/>
</dbReference>
<feature type="region of interest" description="Disordered" evidence="1">
    <location>
        <begin position="1"/>
        <end position="33"/>
    </location>
</feature>
<name>A0A9P6KQE8_9PLEO</name>
<reference evidence="2" key="1">
    <citation type="journal article" date="2020" name="Mol. Plant Microbe Interact.">
        <title>Genome Sequence of the Biocontrol Agent Coniothyrium minitans strain Conio (IMI 134523).</title>
        <authorList>
            <person name="Patel D."/>
            <person name="Shittu T.A."/>
            <person name="Baroncelli R."/>
            <person name="Muthumeenakshi S."/>
            <person name="Osborne T.H."/>
            <person name="Janganan T.K."/>
            <person name="Sreenivasaprasad S."/>
        </authorList>
    </citation>
    <scope>NUCLEOTIDE SEQUENCE</scope>
    <source>
        <strain evidence="2">Conio</strain>
    </source>
</reference>
<keyword evidence="3" id="KW-1185">Reference proteome</keyword>
<evidence type="ECO:0000256" key="1">
    <source>
        <dbReference type="SAM" id="MobiDB-lite"/>
    </source>
</evidence>
<protein>
    <submittedName>
        <fullName evidence="2">Uncharacterized protein</fullName>
    </submittedName>
</protein>
<organism evidence="2 3">
    <name type="scientific">Paraphaeosphaeria minitans</name>
    <dbReference type="NCBI Taxonomy" id="565426"/>
    <lineage>
        <taxon>Eukaryota</taxon>
        <taxon>Fungi</taxon>
        <taxon>Dikarya</taxon>
        <taxon>Ascomycota</taxon>
        <taxon>Pezizomycotina</taxon>
        <taxon>Dothideomycetes</taxon>
        <taxon>Pleosporomycetidae</taxon>
        <taxon>Pleosporales</taxon>
        <taxon>Massarineae</taxon>
        <taxon>Didymosphaeriaceae</taxon>
        <taxon>Paraphaeosphaeria</taxon>
    </lineage>
</organism>
<feature type="compositionally biased region" description="Polar residues" evidence="1">
    <location>
        <begin position="22"/>
        <end position="32"/>
    </location>
</feature>
<evidence type="ECO:0000313" key="2">
    <source>
        <dbReference type="EMBL" id="KAF9735067.1"/>
    </source>
</evidence>